<evidence type="ECO:0000313" key="7">
    <source>
        <dbReference type="EMBL" id="GAW93943.1"/>
    </source>
</evidence>
<evidence type="ECO:0000256" key="5">
    <source>
        <dbReference type="HAMAP-Rule" id="MF_00844"/>
    </source>
</evidence>
<organism evidence="7 8">
    <name type="scientific">Calderihabitans maritimus</name>
    <dbReference type="NCBI Taxonomy" id="1246530"/>
    <lineage>
        <taxon>Bacteria</taxon>
        <taxon>Bacillati</taxon>
        <taxon>Bacillota</taxon>
        <taxon>Clostridia</taxon>
        <taxon>Neomoorellales</taxon>
        <taxon>Calderihabitantaceae</taxon>
        <taxon>Calderihabitans</taxon>
    </lineage>
</organism>
<keyword evidence="3 5" id="KW-0694">RNA-binding</keyword>
<comment type="function">
    <text evidence="5">Key component of the ribosome quality control system (RQC), a ribosome-associated complex that mediates the extraction of incompletely synthesized nascent chains from stalled ribosomes and their subsequent degradation. RqcH recruits Ala-charged tRNA, and with RqcP directs the elongation of stalled nascent chains on 50S ribosomal subunits, leading to non-templated C-terminal alanine extensions (Ala tail). The Ala tail promotes nascent chain degradation. May add between 1 and at least 8 Ala residues. Binds to stalled 50S ribosomal subunits.</text>
</comment>
<reference evidence="8" key="1">
    <citation type="journal article" date="2017" name="Appl. Environ. Microbiol.">
        <title>Genomic Analysis of Calderihabitans maritimus KKC1, a Thermophilic, Hydrogenogenic, Carboxydotrophic Bacterium Isolated from Marine Sediment.</title>
        <authorList>
            <person name="Omae K."/>
            <person name="Yoneda Y."/>
            <person name="Fukuyama Y."/>
            <person name="Yoshida T."/>
            <person name="Sako Y."/>
        </authorList>
    </citation>
    <scope>NUCLEOTIDE SEQUENCE [LARGE SCALE GENOMIC DNA]</scope>
    <source>
        <strain evidence="8">KKC1</strain>
    </source>
</reference>
<dbReference type="GO" id="GO:0072344">
    <property type="term" value="P:rescue of stalled ribosome"/>
    <property type="evidence" value="ECO:0007669"/>
    <property type="project" value="UniProtKB-UniRule"/>
</dbReference>
<keyword evidence="2 5" id="KW-0699">rRNA-binding</keyword>
<dbReference type="Proteomes" id="UP000197032">
    <property type="component" value="Unassembled WGS sequence"/>
</dbReference>
<dbReference type="Gene3D" id="1.10.8.50">
    <property type="match status" value="1"/>
</dbReference>
<dbReference type="InterPro" id="IPR051608">
    <property type="entry name" value="RQC_Subunit_NEMF"/>
</dbReference>
<keyword evidence="1 5" id="KW-0820">tRNA-binding</keyword>
<dbReference type="InterPro" id="IPR008532">
    <property type="entry name" value="NFACT_RNA-bd"/>
</dbReference>
<dbReference type="EMBL" id="BDGJ01000195">
    <property type="protein sequence ID" value="GAW93943.1"/>
    <property type="molecule type" value="Genomic_DNA"/>
</dbReference>
<evidence type="ECO:0000256" key="1">
    <source>
        <dbReference type="ARBA" id="ARBA00022555"/>
    </source>
</evidence>
<keyword evidence="4 5" id="KW-0648">Protein biosynthesis</keyword>
<dbReference type="InterPro" id="IPR010979">
    <property type="entry name" value="Ribosomal_uS13-like_H2TH"/>
</dbReference>
<comment type="similarity">
    <text evidence="5">Belongs to the NEMF family.</text>
</comment>
<keyword evidence="8" id="KW-1185">Reference proteome</keyword>
<proteinExistence type="inferred from homology"/>
<dbReference type="Pfam" id="PF05670">
    <property type="entry name" value="NFACT-R_1"/>
    <property type="match status" value="1"/>
</dbReference>
<evidence type="ECO:0000259" key="6">
    <source>
        <dbReference type="Pfam" id="PF05670"/>
    </source>
</evidence>
<evidence type="ECO:0000256" key="3">
    <source>
        <dbReference type="ARBA" id="ARBA00022884"/>
    </source>
</evidence>
<dbReference type="FunFam" id="2.30.310.10:FF:000004">
    <property type="entry name" value="Fibronectin-binding protein A"/>
    <property type="match status" value="1"/>
</dbReference>
<dbReference type="PANTHER" id="PTHR15239">
    <property type="entry name" value="NUCLEAR EXPORT MEDIATOR FACTOR NEMF"/>
    <property type="match status" value="1"/>
</dbReference>
<dbReference type="GO" id="GO:0000049">
    <property type="term" value="F:tRNA binding"/>
    <property type="evidence" value="ECO:0007669"/>
    <property type="project" value="UniProtKB-UniRule"/>
</dbReference>
<dbReference type="GO" id="GO:0019843">
    <property type="term" value="F:rRNA binding"/>
    <property type="evidence" value="ECO:0007669"/>
    <property type="project" value="UniProtKB-UniRule"/>
</dbReference>
<comment type="subunit">
    <text evidence="5">Associates with stalled 50S ribosomal subunits. Binds to RqcP.</text>
</comment>
<comment type="caution">
    <text evidence="7">The sequence shown here is derived from an EMBL/GenBank/DDBJ whole genome shotgun (WGS) entry which is preliminary data.</text>
</comment>
<evidence type="ECO:0000313" key="8">
    <source>
        <dbReference type="Proteomes" id="UP000197032"/>
    </source>
</evidence>
<keyword evidence="5" id="KW-0175">Coiled coil</keyword>
<dbReference type="AlphaFoldDB" id="A0A1Z5HWN2"/>
<dbReference type="InterPro" id="IPR043682">
    <property type="entry name" value="RqcH_bacterial"/>
</dbReference>
<dbReference type="OrthoDB" id="9766163at2"/>
<feature type="domain" description="NFACT RNA-binding" evidence="6">
    <location>
        <begin position="470"/>
        <end position="561"/>
    </location>
</feature>
<accession>A0A1Z5HWN2</accession>
<dbReference type="Gene3D" id="2.30.310.10">
    <property type="entry name" value="ibrinogen binding protein from staphylococcus aureus domain"/>
    <property type="match status" value="1"/>
</dbReference>
<dbReference type="PANTHER" id="PTHR15239:SF6">
    <property type="entry name" value="RIBOSOME QUALITY CONTROL COMPLEX SUBUNIT NEMF"/>
    <property type="match status" value="1"/>
</dbReference>
<feature type="coiled-coil region" evidence="5">
    <location>
        <begin position="295"/>
        <end position="337"/>
    </location>
</feature>
<dbReference type="RefSeq" id="WP_143288766.1">
    <property type="nucleotide sequence ID" value="NZ_BDGJ01000195.1"/>
</dbReference>
<gene>
    <name evidence="5" type="primary">rqcH</name>
    <name evidence="7" type="ORF">KKC1_30640</name>
</gene>
<dbReference type="HAMAP" id="MF_00844_B">
    <property type="entry name" value="RqcH_B"/>
    <property type="match status" value="1"/>
</dbReference>
<dbReference type="Pfam" id="PF05833">
    <property type="entry name" value="NFACT_N"/>
    <property type="match status" value="1"/>
</dbReference>
<name>A0A1Z5HWN2_9FIRM</name>
<protein>
    <recommendedName>
        <fullName evidence="5">Rqc2 homolog RqcH</fullName>
        <shortName evidence="5">RqcH</shortName>
    </recommendedName>
</protein>
<dbReference type="GO" id="GO:0043023">
    <property type="term" value="F:ribosomal large subunit binding"/>
    <property type="evidence" value="ECO:0007669"/>
    <property type="project" value="UniProtKB-UniRule"/>
</dbReference>
<dbReference type="SUPFAM" id="SSF46946">
    <property type="entry name" value="S13-like H2TH domain"/>
    <property type="match status" value="1"/>
</dbReference>
<sequence>MAYDGVVLAAVRQELNTTILQGRIERIYQPQKELVLFHIHQKGQTHKLLFSVQAASARVHLTRQNWENPPAPPSFCMLLRKHLEGGRVVKIEQPGLERILRLFIQNYNEMGELTEKVLIAEIMGKHSNLILLDPKTNNIIDGIKRYTFAVNRYREVFPGKPYLPPPPQEKLFPLEVAEETFREKLLYSPLSQKLNRILLQNFEGFSPQTCTEIVFRAGLEADTVLDQCGEYEITRLWQAFKEVVENIREGRFCPTLIKLDETYQAFSVLDLTQYPETSHLHPSTISSALDLFYTAKQLQERIKQQRSSLIQLVEREINRLSKKLSHQMQILSEAEKAEKYRMAGDLVTANIYRLRKGDKILRAENFYHPEAEEVIIELNPELTPAQNAQFYYKKYNKLKRSSQRAREEIEPLRNEIYYLESVLHSLENADDEEHLEEIRGELVATGYLKKQPSPKKEKEKTPAPNAPLSFLSSDGLEILVGKNNRQNDFLTFKLAGGNDMWLHVKDYPGSHVIIKTPFTQNIPSRTLEEAAQLAAFYSKARHAPKVAVDYTQRKNVRKPKGAKPGMVLYEAYKTILVTPAKAVSEKTKNG</sequence>
<evidence type="ECO:0000256" key="2">
    <source>
        <dbReference type="ARBA" id="ARBA00022730"/>
    </source>
</evidence>
<dbReference type="GO" id="GO:1990112">
    <property type="term" value="C:RQC complex"/>
    <property type="evidence" value="ECO:0007669"/>
    <property type="project" value="TreeGrafter"/>
</dbReference>
<evidence type="ECO:0000256" key="4">
    <source>
        <dbReference type="ARBA" id="ARBA00022917"/>
    </source>
</evidence>